<gene>
    <name evidence="1" type="ORF">G6M46_24225</name>
</gene>
<evidence type="ECO:0000313" key="1">
    <source>
        <dbReference type="EMBL" id="NTC31243.1"/>
    </source>
</evidence>
<sequence>MIDETQFDYNPTTDLELCAKCFDREVLFGKQFYDDIMFRYAGVPKR</sequence>
<proteinExistence type="predicted"/>
<protein>
    <submittedName>
        <fullName evidence="1">Uncharacterized protein</fullName>
    </submittedName>
</protein>
<dbReference type="EMBL" id="JAAMAY010000037">
    <property type="protein sequence ID" value="NTC31243.1"/>
    <property type="molecule type" value="Genomic_DNA"/>
</dbReference>
<name>A0AA44JC68_AGRTU</name>
<evidence type="ECO:0000313" key="2">
    <source>
        <dbReference type="Proteomes" id="UP000702952"/>
    </source>
</evidence>
<dbReference type="Proteomes" id="UP000702952">
    <property type="component" value="Unassembled WGS sequence"/>
</dbReference>
<dbReference type="RefSeq" id="WP_158007505.1">
    <property type="nucleotide sequence ID" value="NZ_CP072746.1"/>
</dbReference>
<reference evidence="1" key="1">
    <citation type="journal article" date="2020" name="Science">
        <title>Unexpected conservation and global transmission of agrobacterial virulence plasmids.</title>
        <authorList>
            <person name="Weisberg A.J."/>
            <person name="Davis E.W. 2nd"/>
            <person name="Tabima J."/>
            <person name="Belcher M.S."/>
            <person name="Miller M."/>
            <person name="Kuo C.H."/>
            <person name="Loper J.E."/>
            <person name="Grunwald N.J."/>
            <person name="Putnam M.L."/>
            <person name="Chang J.H."/>
        </authorList>
    </citation>
    <scope>NUCLEOTIDE SEQUENCE</scope>
    <source>
        <strain evidence="1">17-1853-1a</strain>
    </source>
</reference>
<dbReference type="AlphaFoldDB" id="A0AA44JC68"/>
<accession>A0AA44JC68</accession>
<comment type="caution">
    <text evidence="1">The sequence shown here is derived from an EMBL/GenBank/DDBJ whole genome shotgun (WGS) entry which is preliminary data.</text>
</comment>
<organism evidence="1 2">
    <name type="scientific">Agrobacterium tumefaciens</name>
    <dbReference type="NCBI Taxonomy" id="358"/>
    <lineage>
        <taxon>Bacteria</taxon>
        <taxon>Pseudomonadati</taxon>
        <taxon>Pseudomonadota</taxon>
        <taxon>Alphaproteobacteria</taxon>
        <taxon>Hyphomicrobiales</taxon>
        <taxon>Rhizobiaceae</taxon>
        <taxon>Rhizobium/Agrobacterium group</taxon>
        <taxon>Agrobacterium</taxon>
        <taxon>Agrobacterium tumefaciens complex</taxon>
    </lineage>
</organism>